<dbReference type="EMBL" id="AP014546">
    <property type="protein sequence ID" value="BBB30888.1"/>
    <property type="molecule type" value="Genomic_DNA"/>
</dbReference>
<evidence type="ECO:0000313" key="1">
    <source>
        <dbReference type="EMBL" id="BBB30888.1"/>
    </source>
</evidence>
<name>A0A7R6PBV0_9GAMM</name>
<accession>A0A7R6PBV0</accession>
<dbReference type="KEGG" id="njp:NEJAP_2948"/>
<evidence type="ECO:0000313" key="2">
    <source>
        <dbReference type="Proteomes" id="UP000595332"/>
    </source>
</evidence>
<proteinExistence type="predicted"/>
<dbReference type="AlphaFoldDB" id="A0A7R6PBV0"/>
<keyword evidence="2" id="KW-1185">Reference proteome</keyword>
<organism evidence="1 2">
    <name type="scientific">Neptunomonas japonica JAMM 1380</name>
    <dbReference type="NCBI Taxonomy" id="1441457"/>
    <lineage>
        <taxon>Bacteria</taxon>
        <taxon>Pseudomonadati</taxon>
        <taxon>Pseudomonadota</taxon>
        <taxon>Gammaproteobacteria</taxon>
        <taxon>Oceanospirillales</taxon>
        <taxon>Oceanospirillaceae</taxon>
        <taxon>Neptunomonas</taxon>
    </lineage>
</organism>
<protein>
    <submittedName>
        <fullName evidence="1">Uncharacterized protein</fullName>
    </submittedName>
</protein>
<reference evidence="1 2" key="1">
    <citation type="journal article" date="2008" name="Int. J. Syst. Evol. Microbiol.">
        <title>Neptunomonas japonica sp. nov., an Osedax japonicus symbiont-like bacterium isolated from sediment adjacent to sperm whale carcasses off Kagoshima, Japan.</title>
        <authorList>
            <person name="Miyazaki M."/>
            <person name="Nogi Y."/>
            <person name="Fujiwara Y."/>
            <person name="Kawato M."/>
            <person name="Kubokawa K."/>
            <person name="Horikoshi K."/>
        </authorList>
    </citation>
    <scope>NUCLEOTIDE SEQUENCE [LARGE SCALE GENOMIC DNA]</scope>
    <source>
        <strain evidence="1 2">JAMM 1380</strain>
    </source>
</reference>
<dbReference type="Proteomes" id="UP000595332">
    <property type="component" value="Chromosome"/>
</dbReference>
<gene>
    <name evidence="1" type="ORF">NEJAP_2948</name>
</gene>
<sequence>MQREQGDWILHSLMVEGCDVPFKFKRKGNYQSLKGARVNITYYPEQETVAGMNFEVMKVVRIKRG</sequence>